<sequence length="68" mass="7563">MTRGSWCLLACFCVSATTPNSKVPVMPMTRATRRANSTRPTTLPNSGAVLMWIKSVITVTPPPTQWWR</sequence>
<gene>
    <name evidence="1" type="ORF">OK117_09360</name>
</gene>
<proteinExistence type="predicted"/>
<reference evidence="1" key="2">
    <citation type="submission" date="2022-10" db="EMBL/GenBank/DDBJ databases">
        <authorList>
            <person name="Landa B."/>
            <person name="Arias-Giraldo L.F."/>
            <person name="Roman-Ecija M."/>
            <person name="Velasco-Amo M.P."/>
            <person name="De La Fuente L."/>
            <person name="Marco-Noales E."/>
            <person name="Moralejo E."/>
        </authorList>
    </citation>
    <scope>NUCLEOTIDE SEQUENCE</scope>
    <source>
        <strain evidence="1">CFBP8073</strain>
    </source>
</reference>
<dbReference type="EMBL" id="CP109886">
    <property type="protein sequence ID" value="WCF27833.1"/>
    <property type="molecule type" value="Genomic_DNA"/>
</dbReference>
<evidence type="ECO:0000313" key="2">
    <source>
        <dbReference type="Proteomes" id="UP001211513"/>
    </source>
</evidence>
<name>A0AAJ5UHJ3_XYLFS</name>
<accession>A0AAJ5UHJ3</accession>
<evidence type="ECO:0000313" key="1">
    <source>
        <dbReference type="EMBL" id="WCF27833.1"/>
    </source>
</evidence>
<reference evidence="1" key="1">
    <citation type="journal article" date="2022" name="Phytopathology">
        <title>Complete circularized genome resources of seven strains of Xylella fastidiosa subsp. fastidiosa using hybrid assembly reveals unknown plasmids.</title>
        <authorList>
            <person name="Velasco-Amo M.D.P."/>
            <person name="Arias-Giraldo L.F.F."/>
            <person name="Ecija M.R."/>
            <person name="De La Fuente L."/>
            <person name="Marco-Noales E."/>
            <person name="Moralejo E."/>
            <person name="Navas-Cort J.A."/>
            <person name="Landa B.B."/>
        </authorList>
    </citation>
    <scope>NUCLEOTIDE SEQUENCE</scope>
    <source>
        <strain evidence="1">CFBP8073</strain>
    </source>
</reference>
<dbReference type="Proteomes" id="UP001211513">
    <property type="component" value="Chromosome"/>
</dbReference>
<organism evidence="1 2">
    <name type="scientific">Xylella fastidiosa subsp. fastidiosa</name>
    <dbReference type="NCBI Taxonomy" id="644356"/>
    <lineage>
        <taxon>Bacteria</taxon>
        <taxon>Pseudomonadati</taxon>
        <taxon>Pseudomonadota</taxon>
        <taxon>Gammaproteobacteria</taxon>
        <taxon>Lysobacterales</taxon>
        <taxon>Lysobacteraceae</taxon>
        <taxon>Xylella</taxon>
    </lineage>
</organism>
<protein>
    <submittedName>
        <fullName evidence="1">Uncharacterized protein</fullName>
    </submittedName>
</protein>
<dbReference type="RefSeq" id="WP_272141947.1">
    <property type="nucleotide sequence ID" value="NZ_CP109886.1"/>
</dbReference>
<dbReference type="AlphaFoldDB" id="A0AAJ5UHJ3"/>